<sequence length="345" mass="36269">MAALRQLRPTRRGLGAAAVVGLALALGSAFGMRSLGAVVVPGASALLIGAVQTLRADAPKVDRASIDAGFPGDRRTVRVTVESSAPCTVVEPVGDGLAVPEGTTNPVTEAIGHGGQFEYTVELDRRGEHRVGPARCRISDSFGLFSAVTGEEEAETVLVYPTVYDVEARALSRLTSGGGGTDRSMFERLREYTTEDTMGDIHWRASAKRPDEEFLVAEYGGRTTRDRVMIVGESDSDDADAMASAVTSLLTRLDAMGRTATVVVADGECTSRPGGSVTALRLLARTGGGTVAAGERDRADVYVRGQGDDVTATVAGRRLEIGPERDSNRQERTESIAPTETGTIA</sequence>
<dbReference type="Proteomes" id="UP000308037">
    <property type="component" value="Unassembled WGS sequence"/>
</dbReference>
<evidence type="ECO:0000313" key="2">
    <source>
        <dbReference type="EMBL" id="TKR25199.1"/>
    </source>
</evidence>
<proteinExistence type="predicted"/>
<organism evidence="2 3">
    <name type="scientific">Natronomonas salsuginis</name>
    <dbReference type="NCBI Taxonomy" id="2217661"/>
    <lineage>
        <taxon>Archaea</taxon>
        <taxon>Methanobacteriati</taxon>
        <taxon>Methanobacteriota</taxon>
        <taxon>Stenosarchaea group</taxon>
        <taxon>Halobacteria</taxon>
        <taxon>Halobacteriales</taxon>
        <taxon>Natronomonadaceae</taxon>
        <taxon>Natronomonas</taxon>
    </lineage>
</organism>
<dbReference type="PANTHER" id="PTHR34351:SF1">
    <property type="entry name" value="SLR1927 PROTEIN"/>
    <property type="match status" value="1"/>
</dbReference>
<dbReference type="RefSeq" id="WP_137276838.1">
    <property type="nucleotide sequence ID" value="NZ_QKNX01000004.1"/>
</dbReference>
<name>A0A4U5JGK6_9EURY</name>
<feature type="compositionally biased region" description="Polar residues" evidence="1">
    <location>
        <begin position="336"/>
        <end position="345"/>
    </location>
</feature>
<feature type="region of interest" description="Disordered" evidence="1">
    <location>
        <begin position="319"/>
        <end position="345"/>
    </location>
</feature>
<protein>
    <submittedName>
        <fullName evidence="2">DUF58 domain-containing protein</fullName>
    </submittedName>
</protein>
<dbReference type="PANTHER" id="PTHR34351">
    <property type="entry name" value="SLR1927 PROTEIN-RELATED"/>
    <property type="match status" value="1"/>
</dbReference>
<evidence type="ECO:0000256" key="1">
    <source>
        <dbReference type="SAM" id="MobiDB-lite"/>
    </source>
</evidence>
<accession>A0A4U5JGK6</accession>
<reference evidence="2 3" key="1">
    <citation type="submission" date="2019-04" db="EMBL/GenBank/DDBJ databases">
        <title>Natronomonas sp. F20-122 a newhaloarchaeon isolated from a saline saltern of Isla Bacuta, Huelva, Spain.</title>
        <authorList>
            <person name="Duran-Viseras A."/>
            <person name="Sanchez-Porro C."/>
            <person name="Ventosa A."/>
        </authorList>
    </citation>
    <scope>NUCLEOTIDE SEQUENCE [LARGE SCALE GENOMIC DNA]</scope>
    <source>
        <strain evidence="2 3">F20-122</strain>
    </source>
</reference>
<feature type="compositionally biased region" description="Basic and acidic residues" evidence="1">
    <location>
        <begin position="319"/>
        <end position="334"/>
    </location>
</feature>
<evidence type="ECO:0000313" key="3">
    <source>
        <dbReference type="Proteomes" id="UP000308037"/>
    </source>
</evidence>
<comment type="caution">
    <text evidence="2">The sequence shown here is derived from an EMBL/GenBank/DDBJ whole genome shotgun (WGS) entry which is preliminary data.</text>
</comment>
<dbReference type="EMBL" id="QKNX01000004">
    <property type="protein sequence ID" value="TKR25199.1"/>
    <property type="molecule type" value="Genomic_DNA"/>
</dbReference>
<dbReference type="AlphaFoldDB" id="A0A4U5JGK6"/>
<dbReference type="OrthoDB" id="313155at2157"/>
<gene>
    <name evidence="2" type="ORF">DM868_10490</name>
</gene>
<keyword evidence="3" id="KW-1185">Reference proteome</keyword>